<dbReference type="OrthoDB" id="194683at2"/>
<dbReference type="Pfam" id="PF02581">
    <property type="entry name" value="TMP-TENI"/>
    <property type="match status" value="1"/>
</dbReference>
<comment type="pathway">
    <text evidence="1">Cofactor biosynthesis; thiamine diphosphate biosynthesis.</text>
</comment>
<dbReference type="InterPro" id="IPR013785">
    <property type="entry name" value="Aldolase_TIM"/>
</dbReference>
<dbReference type="EMBL" id="FQUO01000026">
    <property type="protein sequence ID" value="SHG32685.1"/>
    <property type="molecule type" value="Genomic_DNA"/>
</dbReference>
<dbReference type="InterPro" id="IPR022998">
    <property type="entry name" value="ThiamineP_synth_TenI"/>
</dbReference>
<feature type="domain" description="Thiamine phosphate synthase/TenI" evidence="3">
    <location>
        <begin position="4"/>
        <end position="177"/>
    </location>
</feature>
<dbReference type="STRING" id="1302690.BUE76_05595"/>
<dbReference type="Proteomes" id="UP000184368">
    <property type="component" value="Unassembled WGS sequence"/>
</dbReference>
<dbReference type="GO" id="GO:0005737">
    <property type="term" value="C:cytoplasm"/>
    <property type="evidence" value="ECO:0007669"/>
    <property type="project" value="TreeGrafter"/>
</dbReference>
<evidence type="ECO:0000259" key="3">
    <source>
        <dbReference type="Pfam" id="PF02581"/>
    </source>
</evidence>
<sequence length="202" mass="22039">MLIVISEETICPGAASLVNELFDAGMPVLHLRKPAATASDMQHLIAAIYPKYRALIALHSHHHLAEENGIKRLHFTGKQQAETSAAMLASLKAKGFYLSASMHQLKEIEQQGMYYDHVFFGPVFNSISKKGYSSVLSAHFRLPQSRTKVVALGGIDVHNCAAAFRMGFDGIAVLGAIWQGKDPVLSFLQVKNAYDLAAGCKQ</sequence>
<evidence type="ECO:0000256" key="2">
    <source>
        <dbReference type="ARBA" id="ARBA00022977"/>
    </source>
</evidence>
<reference evidence="4 5" key="1">
    <citation type="submission" date="2016-11" db="EMBL/GenBank/DDBJ databases">
        <authorList>
            <person name="Jaros S."/>
            <person name="Januszkiewicz K."/>
            <person name="Wedrychowicz H."/>
        </authorList>
    </citation>
    <scope>NUCLEOTIDE SEQUENCE [LARGE SCALE GENOMIC DNA]</scope>
    <source>
        <strain evidence="4 5">DSM 26897</strain>
    </source>
</reference>
<keyword evidence="5" id="KW-1185">Reference proteome</keyword>
<dbReference type="RefSeq" id="WP_073048473.1">
    <property type="nucleotide sequence ID" value="NZ_FQUO01000026.1"/>
</dbReference>
<dbReference type="PANTHER" id="PTHR20857">
    <property type="entry name" value="THIAMINE-PHOSPHATE PYROPHOSPHORYLASE"/>
    <property type="match status" value="1"/>
</dbReference>
<dbReference type="GO" id="GO:0009228">
    <property type="term" value="P:thiamine biosynthetic process"/>
    <property type="evidence" value="ECO:0007669"/>
    <property type="project" value="UniProtKB-KW"/>
</dbReference>
<proteinExistence type="predicted"/>
<dbReference type="GO" id="GO:0004789">
    <property type="term" value="F:thiamine-phosphate diphosphorylase activity"/>
    <property type="evidence" value="ECO:0007669"/>
    <property type="project" value="TreeGrafter"/>
</dbReference>
<dbReference type="SUPFAM" id="SSF51391">
    <property type="entry name" value="Thiamin phosphate synthase"/>
    <property type="match status" value="1"/>
</dbReference>
<dbReference type="PANTHER" id="PTHR20857:SF15">
    <property type="entry name" value="THIAMINE-PHOSPHATE SYNTHASE"/>
    <property type="match status" value="1"/>
</dbReference>
<accession>A0A1M5IX40</accession>
<evidence type="ECO:0000256" key="1">
    <source>
        <dbReference type="ARBA" id="ARBA00004948"/>
    </source>
</evidence>
<dbReference type="InterPro" id="IPR036206">
    <property type="entry name" value="ThiamineP_synth_sf"/>
</dbReference>
<protein>
    <submittedName>
        <fullName evidence="4">Thiamine-phosphate pyrophosphorylase</fullName>
    </submittedName>
</protein>
<dbReference type="AlphaFoldDB" id="A0A1M5IX40"/>
<evidence type="ECO:0000313" key="4">
    <source>
        <dbReference type="EMBL" id="SHG32685.1"/>
    </source>
</evidence>
<organism evidence="4 5">
    <name type="scientific">Cnuella takakiae</name>
    <dbReference type="NCBI Taxonomy" id="1302690"/>
    <lineage>
        <taxon>Bacteria</taxon>
        <taxon>Pseudomonadati</taxon>
        <taxon>Bacteroidota</taxon>
        <taxon>Chitinophagia</taxon>
        <taxon>Chitinophagales</taxon>
        <taxon>Chitinophagaceae</taxon>
        <taxon>Cnuella</taxon>
    </lineage>
</organism>
<keyword evidence="2" id="KW-0784">Thiamine biosynthesis</keyword>
<dbReference type="CDD" id="cd00564">
    <property type="entry name" value="TMP_TenI"/>
    <property type="match status" value="1"/>
</dbReference>
<name>A0A1M5IX40_9BACT</name>
<gene>
    <name evidence="4" type="ORF">SAMN05444008_12613</name>
</gene>
<evidence type="ECO:0000313" key="5">
    <source>
        <dbReference type="Proteomes" id="UP000184368"/>
    </source>
</evidence>
<dbReference type="Gene3D" id="3.20.20.70">
    <property type="entry name" value="Aldolase class I"/>
    <property type="match status" value="1"/>
</dbReference>